<evidence type="ECO:0000256" key="7">
    <source>
        <dbReference type="PROSITE-ProRule" id="PRU10141"/>
    </source>
</evidence>
<dbReference type="GO" id="GO:0004674">
    <property type="term" value="F:protein serine/threonine kinase activity"/>
    <property type="evidence" value="ECO:0007669"/>
    <property type="project" value="UniProtKB-KW"/>
</dbReference>
<dbReference type="Gene3D" id="1.10.510.10">
    <property type="entry name" value="Transferase(Phosphotransferase) domain 1"/>
    <property type="match status" value="1"/>
</dbReference>
<keyword evidence="9" id="KW-0812">Transmembrane</keyword>
<dbReference type="InterPro" id="IPR017441">
    <property type="entry name" value="Protein_kinase_ATP_BS"/>
</dbReference>
<dbReference type="SMART" id="SM00220">
    <property type="entry name" value="S_TKc"/>
    <property type="match status" value="1"/>
</dbReference>
<keyword evidence="4 7" id="KW-0547">Nucleotide-binding</keyword>
<reference evidence="11" key="1">
    <citation type="submission" date="2020-12" db="EMBL/GenBank/DDBJ databases">
        <title>Genomic characterization of non-nitrogen-fixing Frankia strains.</title>
        <authorList>
            <person name="Carlos-Shanley C."/>
            <person name="Guerra T."/>
            <person name="Hahn D."/>
        </authorList>
    </citation>
    <scope>NUCLEOTIDE SEQUENCE</scope>
    <source>
        <strain evidence="11">CN6</strain>
    </source>
</reference>
<dbReference type="AlphaFoldDB" id="A0A937RJU0"/>
<dbReference type="InterPro" id="IPR011009">
    <property type="entry name" value="Kinase-like_dom_sf"/>
</dbReference>
<feature type="compositionally biased region" description="Low complexity" evidence="8">
    <location>
        <begin position="290"/>
        <end position="306"/>
    </location>
</feature>
<dbReference type="InterPro" id="IPR016123">
    <property type="entry name" value="Mog1/PsbP_a/b/a-sand"/>
</dbReference>
<dbReference type="EMBL" id="JAEACQ010000158">
    <property type="protein sequence ID" value="MBL7627251.1"/>
    <property type="molecule type" value="Genomic_DNA"/>
</dbReference>
<dbReference type="SUPFAM" id="SSF56112">
    <property type="entry name" value="Protein kinase-like (PK-like)"/>
    <property type="match status" value="1"/>
</dbReference>
<keyword evidence="9" id="KW-0472">Membrane</keyword>
<evidence type="ECO:0000259" key="10">
    <source>
        <dbReference type="PROSITE" id="PS50011"/>
    </source>
</evidence>
<dbReference type="GO" id="GO:0005524">
    <property type="term" value="F:ATP binding"/>
    <property type="evidence" value="ECO:0007669"/>
    <property type="project" value="UniProtKB-UniRule"/>
</dbReference>
<feature type="compositionally biased region" description="Low complexity" evidence="8">
    <location>
        <begin position="517"/>
        <end position="540"/>
    </location>
</feature>
<evidence type="ECO:0000256" key="9">
    <source>
        <dbReference type="SAM" id="Phobius"/>
    </source>
</evidence>
<feature type="compositionally biased region" description="Acidic residues" evidence="8">
    <location>
        <begin position="496"/>
        <end position="507"/>
    </location>
</feature>
<keyword evidence="9" id="KW-1133">Transmembrane helix</keyword>
<dbReference type="EC" id="2.7.11.1" evidence="1"/>
<feature type="domain" description="Protein kinase" evidence="10">
    <location>
        <begin position="30"/>
        <end position="287"/>
    </location>
</feature>
<evidence type="ECO:0000256" key="3">
    <source>
        <dbReference type="ARBA" id="ARBA00022679"/>
    </source>
</evidence>
<dbReference type="PROSITE" id="PS00108">
    <property type="entry name" value="PROTEIN_KINASE_ST"/>
    <property type="match status" value="1"/>
</dbReference>
<dbReference type="PANTHER" id="PTHR43289">
    <property type="entry name" value="MITOGEN-ACTIVATED PROTEIN KINASE KINASE KINASE 20-RELATED"/>
    <property type="match status" value="1"/>
</dbReference>
<dbReference type="PROSITE" id="PS50011">
    <property type="entry name" value="PROTEIN_KINASE_DOM"/>
    <property type="match status" value="1"/>
</dbReference>
<evidence type="ECO:0000256" key="4">
    <source>
        <dbReference type="ARBA" id="ARBA00022741"/>
    </source>
</evidence>
<keyword evidence="6 7" id="KW-0067">ATP-binding</keyword>
<evidence type="ECO:0000256" key="2">
    <source>
        <dbReference type="ARBA" id="ARBA00022527"/>
    </source>
</evidence>
<organism evidence="11 12">
    <name type="scientific">Frankia nepalensis</name>
    <dbReference type="NCBI Taxonomy" id="1836974"/>
    <lineage>
        <taxon>Bacteria</taxon>
        <taxon>Bacillati</taxon>
        <taxon>Actinomycetota</taxon>
        <taxon>Actinomycetes</taxon>
        <taxon>Frankiales</taxon>
        <taxon>Frankiaceae</taxon>
        <taxon>Frankia</taxon>
    </lineage>
</organism>
<dbReference type="CDD" id="cd14014">
    <property type="entry name" value="STKc_PknB_like"/>
    <property type="match status" value="1"/>
</dbReference>
<feature type="compositionally biased region" description="Low complexity" evidence="8">
    <location>
        <begin position="357"/>
        <end position="385"/>
    </location>
</feature>
<evidence type="ECO:0000313" key="11">
    <source>
        <dbReference type="EMBL" id="MBL7627251.1"/>
    </source>
</evidence>
<feature type="compositionally biased region" description="Pro residues" evidence="8">
    <location>
        <begin position="329"/>
        <end position="356"/>
    </location>
</feature>
<sequence>MSGEGRSAPEAGQPGGSVAHAPGTVVGRRYRLEAVIGEGGMGVVHRATDQIMRRAVAIKQVRMPAAGGDANAQARERVLREARAAGRVHHPGAVGVLDVIDDGELPWIVMELVEGESLSTQVERTGGLPVDRVAQIGVSLAYALDAAHRLRVIHRDVKPSNVLITRDGQARLTDFGIAVAEGDPRLTRTGEVIGSPAYLSPERAHGEAGGPESDVWGLGATLYAAVEGEPPFLGNTPLDILTAVVDGRVRVATRAGRLWPVLEAMLSQREIDRPSLTSVRARLRELAGEAPNRPVATRPRATRPGTAAPPPARPPSPARPRPEAGRATPVPPPQTPPLQTPPTQTPPTPARPPAPPSRAAKPASSPSAASPPAGGSPADGQAVAAAGGEVAATRVIGDVGDLDPATATATAGAGAAVLGMADGDLATTRVAAGPPGAPPADLAPTPTPAAPGDLADAPRAAPAGPGIEAAGADAGAGDGTAVLDGQAAGAPVPDAAEPEQEEDLDPAELDKLAGYWPPGTGLAARAAAPPAPGGEPTADGARPERDARRAAPTRHRAHQSRSAGQQPRSRTERQVMVGLVALIVILTLALLVVRVSGSTGDDEGSFVGPGAVSTLTAGVPSGPTGDEPVATDPTPAVAPPGWLSYTDPAGWSVAYPAQWQRRLGAGAPGTVDFVDPGTGTFLRVGSVAQAPNSVLGDWLKNFEAAMRGGFQDYRLVRLAATDGGNGASQADWEYTYRADRGKVHVLDRGAARGGRGYLLYWETMEERWTSDESLRRQVFASFRPAP</sequence>
<dbReference type="Gene3D" id="3.30.200.20">
    <property type="entry name" value="Phosphorylase Kinase, domain 1"/>
    <property type="match status" value="1"/>
</dbReference>
<keyword evidence="3" id="KW-0808">Transferase</keyword>
<evidence type="ECO:0000256" key="8">
    <source>
        <dbReference type="SAM" id="MobiDB-lite"/>
    </source>
</evidence>
<dbReference type="Pfam" id="PF00069">
    <property type="entry name" value="Pkinase"/>
    <property type="match status" value="1"/>
</dbReference>
<comment type="caution">
    <text evidence="11">The sequence shown here is derived from an EMBL/GenBank/DDBJ whole genome shotgun (WGS) entry which is preliminary data.</text>
</comment>
<gene>
    <name evidence="11" type="ORF">I7412_08730</name>
</gene>
<feature type="region of interest" description="Disordered" evidence="8">
    <location>
        <begin position="429"/>
        <end position="572"/>
    </location>
</feature>
<dbReference type="RefSeq" id="WP_203010307.1">
    <property type="nucleotide sequence ID" value="NZ_JADWYU010000151.1"/>
</dbReference>
<dbReference type="InterPro" id="IPR008271">
    <property type="entry name" value="Ser/Thr_kinase_AS"/>
</dbReference>
<evidence type="ECO:0000256" key="6">
    <source>
        <dbReference type="ARBA" id="ARBA00022840"/>
    </source>
</evidence>
<feature type="region of interest" description="Disordered" evidence="8">
    <location>
        <begin position="285"/>
        <end position="385"/>
    </location>
</feature>
<protein>
    <recommendedName>
        <fullName evidence="1">non-specific serine/threonine protein kinase</fullName>
        <ecNumber evidence="1">2.7.11.1</ecNumber>
    </recommendedName>
</protein>
<feature type="compositionally biased region" description="Pro residues" evidence="8">
    <location>
        <begin position="307"/>
        <end position="319"/>
    </location>
</feature>
<keyword evidence="2 11" id="KW-0723">Serine/threonine-protein kinase</keyword>
<dbReference type="Proteomes" id="UP000604475">
    <property type="component" value="Unassembled WGS sequence"/>
</dbReference>
<evidence type="ECO:0000313" key="12">
    <source>
        <dbReference type="Proteomes" id="UP000604475"/>
    </source>
</evidence>
<feature type="binding site" evidence="7">
    <location>
        <position position="59"/>
    </location>
    <ligand>
        <name>ATP</name>
        <dbReference type="ChEBI" id="CHEBI:30616"/>
    </ligand>
</feature>
<evidence type="ECO:0000256" key="5">
    <source>
        <dbReference type="ARBA" id="ARBA00022777"/>
    </source>
</evidence>
<feature type="transmembrane region" description="Helical" evidence="9">
    <location>
        <begin position="575"/>
        <end position="593"/>
    </location>
</feature>
<keyword evidence="12" id="KW-1185">Reference proteome</keyword>
<dbReference type="PANTHER" id="PTHR43289:SF6">
    <property type="entry name" value="SERINE_THREONINE-PROTEIN KINASE NEKL-3"/>
    <property type="match status" value="1"/>
</dbReference>
<keyword evidence="5 11" id="KW-0418">Kinase</keyword>
<proteinExistence type="predicted"/>
<dbReference type="PROSITE" id="PS00107">
    <property type="entry name" value="PROTEIN_KINASE_ATP"/>
    <property type="match status" value="1"/>
</dbReference>
<feature type="compositionally biased region" description="Low complexity" evidence="8">
    <location>
        <begin position="429"/>
        <end position="485"/>
    </location>
</feature>
<dbReference type="InterPro" id="IPR000719">
    <property type="entry name" value="Prot_kinase_dom"/>
</dbReference>
<name>A0A937RJU0_9ACTN</name>
<dbReference type="Gene3D" id="3.40.1000.10">
    <property type="entry name" value="Mog1/PsbP, alpha/beta/alpha sandwich"/>
    <property type="match status" value="1"/>
</dbReference>
<evidence type="ECO:0000256" key="1">
    <source>
        <dbReference type="ARBA" id="ARBA00012513"/>
    </source>
</evidence>
<dbReference type="SUPFAM" id="SSF55724">
    <property type="entry name" value="Mog1p/PsbP-like"/>
    <property type="match status" value="1"/>
</dbReference>
<feature type="region of interest" description="Disordered" evidence="8">
    <location>
        <begin position="1"/>
        <end position="22"/>
    </location>
</feature>
<accession>A0A937RJU0</accession>